<accession>A0ABX7F4F9</accession>
<reference evidence="1 2" key="1">
    <citation type="submission" date="2018-09" db="EMBL/GenBank/DDBJ databases">
        <title>Rhizobium sp. MAE2-X.</title>
        <authorList>
            <person name="Lee Y."/>
            <person name="Jeon C.O."/>
        </authorList>
    </citation>
    <scope>NUCLEOTIDE SEQUENCE [LARGE SCALE GENOMIC DNA]</scope>
    <source>
        <strain evidence="1 2">MAE2-X</strain>
        <plasmid evidence="1 2">p2</plasmid>
    </source>
</reference>
<keyword evidence="1" id="KW-0614">Plasmid</keyword>
<dbReference type="EMBL" id="CP032407">
    <property type="protein sequence ID" value="QRF54631.1"/>
    <property type="molecule type" value="Genomic_DNA"/>
</dbReference>
<protein>
    <submittedName>
        <fullName evidence="1">Uncharacterized protein</fullName>
    </submittedName>
</protein>
<organism evidence="1 2">
    <name type="scientific">Rhizobium rosettiformans</name>
    <dbReference type="NCBI Taxonomy" id="1368430"/>
    <lineage>
        <taxon>Bacteria</taxon>
        <taxon>Pseudomonadati</taxon>
        <taxon>Pseudomonadota</taxon>
        <taxon>Alphaproteobacteria</taxon>
        <taxon>Hyphomicrobiales</taxon>
        <taxon>Rhizobiaceae</taxon>
        <taxon>Rhizobium/Agrobacterium group</taxon>
        <taxon>Rhizobium</taxon>
    </lineage>
</organism>
<dbReference type="RefSeq" id="WP_203021124.1">
    <property type="nucleotide sequence ID" value="NZ_CP032407.1"/>
</dbReference>
<evidence type="ECO:0000313" key="1">
    <source>
        <dbReference type="EMBL" id="QRF54631.1"/>
    </source>
</evidence>
<dbReference type="Proteomes" id="UP000596351">
    <property type="component" value="Plasmid p2"/>
</dbReference>
<gene>
    <name evidence="1" type="ORF">D4A92_24200</name>
</gene>
<name>A0ABX7F4F9_9HYPH</name>
<sequence length="79" mass="9019">MIFKLCSALGRRRRSITNELEAMHIHMLEPKGNDVKFAIYPNIKNGARSLGYPYSDMARTDFPFRLKSADGHVPHEDAD</sequence>
<keyword evidence="2" id="KW-1185">Reference proteome</keyword>
<geneLocation type="plasmid" evidence="1 2">
    <name>p2</name>
</geneLocation>
<evidence type="ECO:0000313" key="2">
    <source>
        <dbReference type="Proteomes" id="UP000596351"/>
    </source>
</evidence>
<proteinExistence type="predicted"/>